<reference evidence="2" key="1">
    <citation type="submission" date="2022-11" db="EMBL/GenBank/DDBJ databases">
        <title>Minimal conservation of predation-associated metabolite biosynthetic gene clusters underscores biosynthetic potential of Myxococcota including descriptions for ten novel species: Archangium lansinium sp. nov., Myxococcus landrumus sp. nov., Nannocystis bai.</title>
        <authorList>
            <person name="Ahearne A."/>
            <person name="Stevens C."/>
            <person name="Dowd S."/>
        </authorList>
    </citation>
    <scope>NUCLEOTIDE SEQUENCE</scope>
    <source>
        <strain evidence="2">Fl3</strain>
    </source>
</reference>
<evidence type="ECO:0000256" key="1">
    <source>
        <dbReference type="SAM" id="MobiDB-lite"/>
    </source>
</evidence>
<protein>
    <submittedName>
        <fullName evidence="2">Uncharacterized protein</fullName>
    </submittedName>
</protein>
<dbReference type="EMBL" id="CP114040">
    <property type="protein sequence ID" value="WAS92691.1"/>
    <property type="molecule type" value="Genomic_DNA"/>
</dbReference>
<feature type="region of interest" description="Disordered" evidence="1">
    <location>
        <begin position="24"/>
        <end position="91"/>
    </location>
</feature>
<accession>A0ABY7H0B6</accession>
<organism evidence="2 3">
    <name type="scientific">Nannocystis punicea</name>
    <dbReference type="NCBI Taxonomy" id="2995304"/>
    <lineage>
        <taxon>Bacteria</taxon>
        <taxon>Pseudomonadati</taxon>
        <taxon>Myxococcota</taxon>
        <taxon>Polyangia</taxon>
        <taxon>Nannocystales</taxon>
        <taxon>Nannocystaceae</taxon>
        <taxon>Nannocystis</taxon>
    </lineage>
</organism>
<proteinExistence type="predicted"/>
<dbReference type="RefSeq" id="WP_269035048.1">
    <property type="nucleotide sequence ID" value="NZ_CP114040.1"/>
</dbReference>
<evidence type="ECO:0000313" key="2">
    <source>
        <dbReference type="EMBL" id="WAS92691.1"/>
    </source>
</evidence>
<feature type="compositionally biased region" description="Polar residues" evidence="1">
    <location>
        <begin position="24"/>
        <end position="39"/>
    </location>
</feature>
<dbReference type="Proteomes" id="UP001164459">
    <property type="component" value="Chromosome"/>
</dbReference>
<name>A0ABY7H0B6_9BACT</name>
<feature type="compositionally biased region" description="Low complexity" evidence="1">
    <location>
        <begin position="40"/>
        <end position="79"/>
    </location>
</feature>
<gene>
    <name evidence="2" type="ORF">O0S08_41455</name>
</gene>
<sequence length="245" mass="25170">MSIFEVVWKGVVLFLLASCQLPTGMTGTTESPGESATSNPATTSEGESASSTSAPTSSTTSEGTSTTGPTSSSTATTTAGDEVSTTTGAPDPEWDASCAAWCTRAVECLGPPDFRDFDSCMRMCVPDPPDSPACVEATIAFRHCVAGLSCAELVTGDYTPCSEELLAASEVCACTTSWGGCSLKRWCPGHPTIAIECDESSCTCTSDHEVIGTCPAADFCDLDLPGQEAFAEACCGLVFSPSPDI</sequence>
<evidence type="ECO:0000313" key="3">
    <source>
        <dbReference type="Proteomes" id="UP001164459"/>
    </source>
</evidence>
<keyword evidence="3" id="KW-1185">Reference proteome</keyword>